<dbReference type="RefSeq" id="WP_131892825.1">
    <property type="nucleotide sequence ID" value="NZ_SMKZ01000007.1"/>
</dbReference>
<reference evidence="4 5" key="1">
    <citation type="submission" date="2019-03" db="EMBL/GenBank/DDBJ databases">
        <title>Draft genome sequences of novel Actinobacteria.</title>
        <authorList>
            <person name="Sahin N."/>
            <person name="Ay H."/>
            <person name="Saygin H."/>
        </authorList>
    </citation>
    <scope>NUCLEOTIDE SEQUENCE [LARGE SCALE GENOMIC DNA]</scope>
    <source>
        <strain evidence="4 5">5K138</strain>
    </source>
</reference>
<feature type="transmembrane region" description="Helical" evidence="2">
    <location>
        <begin position="114"/>
        <end position="133"/>
    </location>
</feature>
<evidence type="ECO:0000256" key="2">
    <source>
        <dbReference type="SAM" id="Phobius"/>
    </source>
</evidence>
<evidence type="ECO:0000259" key="3">
    <source>
        <dbReference type="PROSITE" id="PS51782"/>
    </source>
</evidence>
<dbReference type="InParanoid" id="A0A4R5DKU5"/>
<protein>
    <submittedName>
        <fullName evidence="4">LysM peptidoglycan-binding domain-containing protein</fullName>
    </submittedName>
</protein>
<gene>
    <name evidence="4" type="ORF">E1269_07095</name>
</gene>
<accession>A0A4R5DKU5</accession>
<feature type="compositionally biased region" description="Pro residues" evidence="1">
    <location>
        <begin position="326"/>
        <end position="340"/>
    </location>
</feature>
<dbReference type="Proteomes" id="UP000294739">
    <property type="component" value="Unassembled WGS sequence"/>
</dbReference>
<feature type="domain" description="LysM" evidence="3">
    <location>
        <begin position="185"/>
        <end position="241"/>
    </location>
</feature>
<dbReference type="AlphaFoldDB" id="A0A4R5DKU5"/>
<dbReference type="OrthoDB" id="8444614at2"/>
<dbReference type="EMBL" id="SMKZ01000007">
    <property type="protein sequence ID" value="TDE12601.1"/>
    <property type="molecule type" value="Genomic_DNA"/>
</dbReference>
<dbReference type="InterPro" id="IPR052196">
    <property type="entry name" value="Bact_Kbp"/>
</dbReference>
<evidence type="ECO:0000256" key="1">
    <source>
        <dbReference type="SAM" id="MobiDB-lite"/>
    </source>
</evidence>
<feature type="compositionally biased region" description="Basic and acidic residues" evidence="1">
    <location>
        <begin position="295"/>
        <end position="304"/>
    </location>
</feature>
<keyword evidence="2" id="KW-0812">Transmembrane</keyword>
<dbReference type="PANTHER" id="PTHR34700:SF4">
    <property type="entry name" value="PHAGE-LIKE ELEMENT PBSX PROTEIN XKDP"/>
    <property type="match status" value="1"/>
</dbReference>
<feature type="domain" description="LysM" evidence="3">
    <location>
        <begin position="257"/>
        <end position="313"/>
    </location>
</feature>
<dbReference type="PROSITE" id="PS51782">
    <property type="entry name" value="LYSM"/>
    <property type="match status" value="2"/>
</dbReference>
<dbReference type="InterPro" id="IPR005158">
    <property type="entry name" value="BTAD"/>
</dbReference>
<dbReference type="InterPro" id="IPR011990">
    <property type="entry name" value="TPR-like_helical_dom_sf"/>
</dbReference>
<proteinExistence type="predicted"/>
<keyword evidence="2" id="KW-1133">Transmembrane helix</keyword>
<name>A0A4R5DKU5_9ACTN</name>
<dbReference type="SMART" id="SM00257">
    <property type="entry name" value="LysM"/>
    <property type="match status" value="2"/>
</dbReference>
<dbReference type="InterPro" id="IPR018392">
    <property type="entry name" value="LysM"/>
</dbReference>
<dbReference type="SMART" id="SM01043">
    <property type="entry name" value="BTAD"/>
    <property type="match status" value="1"/>
</dbReference>
<dbReference type="Gene3D" id="1.25.40.10">
    <property type="entry name" value="Tetratricopeptide repeat domain"/>
    <property type="match status" value="1"/>
</dbReference>
<comment type="caution">
    <text evidence="4">The sequence shown here is derived from an EMBL/GenBank/DDBJ whole genome shotgun (WGS) entry which is preliminary data.</text>
</comment>
<organism evidence="4 5">
    <name type="scientific">Jiangella asiatica</name>
    <dbReference type="NCBI Taxonomy" id="2530372"/>
    <lineage>
        <taxon>Bacteria</taxon>
        <taxon>Bacillati</taxon>
        <taxon>Actinomycetota</taxon>
        <taxon>Actinomycetes</taxon>
        <taxon>Jiangellales</taxon>
        <taxon>Jiangellaceae</taxon>
        <taxon>Jiangella</taxon>
    </lineage>
</organism>
<feature type="compositionally biased region" description="Low complexity" evidence="1">
    <location>
        <begin position="159"/>
        <end position="188"/>
    </location>
</feature>
<dbReference type="CDD" id="cd00118">
    <property type="entry name" value="LysM"/>
    <property type="match status" value="2"/>
</dbReference>
<sequence>MPTRTHRTARPRRTAGSVLRGLGALVVIVAVLVGIPLALLAIAGNPLPDTMPSWDDVTSALTSPDDGTLFLEALVWIAWLGWATFAASVLVEIPAAVSGRRAPRLPALRFQQRAAAGLVAAVAAVFVVGPVGVATATAPAQAATPTATPTSQATPITEATPAQAPAAAASPAVETAQAARTTAQPTHAVRSGESLWRIAEQHLGDGARWPEIAELNYGRPQPGGRTLDGTHWIAPGWQLLLPADAAPPVADTGAAPAQHVVVEGDTLWGIAEQHLGDGARYPELVEASRHTVQPDGDHLRDPDLIRPGWTITVPGASAEPAGGTPEQPPAQEPVAPPEQPPADEAPSQDEPAAEAPAEEQPADEQPQVSGPGSQTVADSDLPAVPVRTTAGVGALLAAGVLVYLATKRRSQQRRREPGERIAMPAGALADTEQELRGVADPMSVELVDLALRRLAAECARNGTPLPPLRIGRLTSDQFELYLTEPAQLPEPFVATDQGHVWFLPAGARDQLDADELRDVPAPYPSLVTVGHGPEDGHLLLDLERLGTLAIAGEPEPSQEVLAALAVELATSPWADDLQVTLVGTCPELASGLDTGRIRQLSSVGSLLDELDRRARQDRQALAESGAWSLDDARAKGLAAATWTPEIVLLGQPLDSRQRVQLAELVEALPRVAVAAVTSGRSAESSWSLELSPDDPDAAVLRPVGVDVRPQRLDQRQYAQILDLLGIAERPASRPEPSLPDTTPPAPPPAGHREATDPFVSPGPGLLQSLEAEFGHDELASPAAGYDATAGEMAGGDGPTILLLGPVEVEDATGPVEQSKYRQLTEIAAYIALNPGRGHAALDEAMWPGSRVTQNTRNTAISKLRRWFGRDRNGDDYLPRVDSGYRFNPGVTTDWDQWTSLVGPDPAVAGSRQLVAALELVRGQPFTGVNPRRYGWAEHRKQEMISTIVDAAHELAQRALRGGDAHLARKAATIGLQVEPGMELLWRDRIRAEHLAGNRPGMDEAVARLTAISADLGDDLEEATVRLIAELSAVPQRPSVPERL</sequence>
<dbReference type="InterPro" id="IPR036388">
    <property type="entry name" value="WH-like_DNA-bd_sf"/>
</dbReference>
<dbReference type="PANTHER" id="PTHR34700">
    <property type="entry name" value="POTASSIUM BINDING PROTEIN KBP"/>
    <property type="match status" value="1"/>
</dbReference>
<keyword evidence="5" id="KW-1185">Reference proteome</keyword>
<feature type="compositionally biased region" description="Low complexity" evidence="1">
    <location>
        <begin position="342"/>
        <end position="355"/>
    </location>
</feature>
<feature type="region of interest" description="Disordered" evidence="1">
    <location>
        <begin position="729"/>
        <end position="766"/>
    </location>
</feature>
<keyword evidence="2" id="KW-0472">Membrane</keyword>
<evidence type="ECO:0000313" key="5">
    <source>
        <dbReference type="Proteomes" id="UP000294739"/>
    </source>
</evidence>
<dbReference type="InterPro" id="IPR036779">
    <property type="entry name" value="LysM_dom_sf"/>
</dbReference>
<dbReference type="Pfam" id="PF01476">
    <property type="entry name" value="LysM"/>
    <property type="match status" value="2"/>
</dbReference>
<feature type="region of interest" description="Disordered" evidence="1">
    <location>
        <begin position="159"/>
        <end position="191"/>
    </location>
</feature>
<dbReference type="Gene3D" id="3.10.350.10">
    <property type="entry name" value="LysM domain"/>
    <property type="match status" value="2"/>
</dbReference>
<feature type="region of interest" description="Disordered" evidence="1">
    <location>
        <begin position="291"/>
        <end position="380"/>
    </location>
</feature>
<dbReference type="Gene3D" id="1.10.10.10">
    <property type="entry name" value="Winged helix-like DNA-binding domain superfamily/Winged helix DNA-binding domain"/>
    <property type="match status" value="1"/>
</dbReference>
<feature type="compositionally biased region" description="Polar residues" evidence="1">
    <location>
        <begin position="368"/>
        <end position="377"/>
    </location>
</feature>
<feature type="transmembrane region" description="Helical" evidence="2">
    <location>
        <begin position="21"/>
        <end position="43"/>
    </location>
</feature>
<evidence type="ECO:0000313" key="4">
    <source>
        <dbReference type="EMBL" id="TDE12601.1"/>
    </source>
</evidence>
<feature type="transmembrane region" description="Helical" evidence="2">
    <location>
        <begin position="73"/>
        <end position="93"/>
    </location>
</feature>